<dbReference type="InterPro" id="IPR000626">
    <property type="entry name" value="Ubiquitin-like_dom"/>
</dbReference>
<keyword evidence="1" id="KW-0479">Metal-binding</keyword>
<dbReference type="SUPFAM" id="SSF54236">
    <property type="entry name" value="Ubiquitin-like"/>
    <property type="match status" value="1"/>
</dbReference>
<feature type="domain" description="Ubiquitin-like" evidence="5">
    <location>
        <begin position="350"/>
        <end position="425"/>
    </location>
</feature>
<dbReference type="STRING" id="946122.A0A0C2WGV3"/>
<dbReference type="FunFam" id="3.10.20.90:FF:000160">
    <property type="entry name" value="Polyubiquitin-C"/>
    <property type="match status" value="1"/>
</dbReference>
<evidence type="ECO:0000259" key="5">
    <source>
        <dbReference type="PROSITE" id="PS50053"/>
    </source>
</evidence>
<dbReference type="SMART" id="SM00184">
    <property type="entry name" value="RING"/>
    <property type="match status" value="1"/>
</dbReference>
<dbReference type="OrthoDB" id="428577at2759"/>
<dbReference type="AlphaFoldDB" id="A0A0C2WGV3"/>
<dbReference type="InterPro" id="IPR029071">
    <property type="entry name" value="Ubiquitin-like_domsf"/>
</dbReference>
<keyword evidence="3" id="KW-0862">Zinc</keyword>
<dbReference type="InterPro" id="IPR001841">
    <property type="entry name" value="Znf_RING"/>
</dbReference>
<dbReference type="SMART" id="SM00213">
    <property type="entry name" value="UBQ"/>
    <property type="match status" value="1"/>
</dbReference>
<name>A0A0C2WGV3_AMAMK</name>
<dbReference type="PRINTS" id="PR00348">
    <property type="entry name" value="UBIQUITIN"/>
</dbReference>
<evidence type="ECO:0000256" key="2">
    <source>
        <dbReference type="ARBA" id="ARBA00022771"/>
    </source>
</evidence>
<protein>
    <recommendedName>
        <fullName evidence="9">Ubiquitin-like domain-containing protein</fullName>
    </recommendedName>
</protein>
<dbReference type="Gene3D" id="3.10.20.90">
    <property type="entry name" value="Phosphatidylinositol 3-kinase Catalytic Subunit, Chain A, domain 1"/>
    <property type="match status" value="1"/>
</dbReference>
<reference evidence="7 8" key="1">
    <citation type="submission" date="2014-04" db="EMBL/GenBank/DDBJ databases">
        <title>Evolutionary Origins and Diversification of the Mycorrhizal Mutualists.</title>
        <authorList>
            <consortium name="DOE Joint Genome Institute"/>
            <consortium name="Mycorrhizal Genomics Consortium"/>
            <person name="Kohler A."/>
            <person name="Kuo A."/>
            <person name="Nagy L.G."/>
            <person name="Floudas D."/>
            <person name="Copeland A."/>
            <person name="Barry K.W."/>
            <person name="Cichocki N."/>
            <person name="Veneault-Fourrey C."/>
            <person name="LaButti K."/>
            <person name="Lindquist E.A."/>
            <person name="Lipzen A."/>
            <person name="Lundell T."/>
            <person name="Morin E."/>
            <person name="Murat C."/>
            <person name="Riley R."/>
            <person name="Ohm R."/>
            <person name="Sun H."/>
            <person name="Tunlid A."/>
            <person name="Henrissat B."/>
            <person name="Grigoriev I.V."/>
            <person name="Hibbett D.S."/>
            <person name="Martin F."/>
        </authorList>
    </citation>
    <scope>NUCLEOTIDE SEQUENCE [LARGE SCALE GENOMIC DNA]</scope>
    <source>
        <strain evidence="7 8">Koide BX008</strain>
    </source>
</reference>
<dbReference type="InterPro" id="IPR019956">
    <property type="entry name" value="Ubiquitin_dom"/>
</dbReference>
<dbReference type="InterPro" id="IPR019954">
    <property type="entry name" value="Ubiquitin_CS"/>
</dbReference>
<evidence type="ECO:0000256" key="1">
    <source>
        <dbReference type="ARBA" id="ARBA00022723"/>
    </source>
</evidence>
<dbReference type="InterPro" id="IPR013083">
    <property type="entry name" value="Znf_RING/FYVE/PHD"/>
</dbReference>
<dbReference type="InParanoid" id="A0A0C2WGV3"/>
<accession>A0A0C2WGV3</accession>
<evidence type="ECO:0000259" key="6">
    <source>
        <dbReference type="PROSITE" id="PS50089"/>
    </source>
</evidence>
<dbReference type="SUPFAM" id="SSF57850">
    <property type="entry name" value="RING/U-box"/>
    <property type="match status" value="1"/>
</dbReference>
<dbReference type="Gene3D" id="3.30.40.10">
    <property type="entry name" value="Zinc/RING finger domain, C3HC4 (zinc finger)"/>
    <property type="match status" value="1"/>
</dbReference>
<keyword evidence="2 4" id="KW-0863">Zinc-finger</keyword>
<dbReference type="PROSITE" id="PS50089">
    <property type="entry name" value="ZF_RING_2"/>
    <property type="match status" value="1"/>
</dbReference>
<dbReference type="PROSITE" id="PS00299">
    <property type="entry name" value="UBIQUITIN_1"/>
    <property type="match status" value="1"/>
</dbReference>
<dbReference type="HOGENOM" id="CLU_027438_2_0_1"/>
<sequence>MVQISTVNVTVQARRSSGGQESITFANVPSPLRFNDILDRLAREGYDQPSALVIEKIPEVVAPIVTSGPSRREAGKWFINENQPLLHFYHHEFITANDLPPPYSMASTEARLALEGAKVEINEVRIRFHRTIRVPDNDKDHALPPNMGTFSLLNVGDYSTKLPQSILRKGGIFLSMYQCEAMWMSFKSDNPVAVKVSVGGVNALTGLPQNESKNGVQDYLPVGGNRGQFNKKDKEFVAMPLGKGYTVEGQVTGTEDIGGIQIDVFPLYHTAFKVKHRERELNVYKTPKQLGQGPGSHISYLDNPSHYPKVMTPLQESYSPKGSQVELKGIYERERSSLLPDVDLSSKSGIMVVVKTLTGKELPVICTSSDTIDNLKAMVQDKEGIPPDQQRIIFAGKQLEDGRTLSDYNIQANSVLHLVLRLRGGGDVDSDDLQSGFAAGGRISQKINRDRLPVTAYDQRKSQRLHVSVINAAYFSTITGLPSPPTPISAQTYLKSGFPWYALYDEHVPTANNTSSANPLAGVRSVGQLMAADASAEAECGFCAYEMATLQLAPCGHKFCDDCANTTACPSCRKLIMSKTRFSAPMVRPGNEDEDGVDALSLDERIIKLQVAAQRGKVLSFTLAQSKISQLCGEIS</sequence>
<dbReference type="InterPro" id="IPR050158">
    <property type="entry name" value="Ubiquitin_ubiquitin-like"/>
</dbReference>
<gene>
    <name evidence="7" type="ORF">M378DRAFT_167793</name>
</gene>
<evidence type="ECO:0000313" key="8">
    <source>
        <dbReference type="Proteomes" id="UP000054549"/>
    </source>
</evidence>
<feature type="domain" description="RING-type" evidence="6">
    <location>
        <begin position="540"/>
        <end position="573"/>
    </location>
</feature>
<keyword evidence="8" id="KW-1185">Reference proteome</keyword>
<dbReference type="PROSITE" id="PS00518">
    <property type="entry name" value="ZF_RING_1"/>
    <property type="match status" value="1"/>
</dbReference>
<evidence type="ECO:0000256" key="4">
    <source>
        <dbReference type="PROSITE-ProRule" id="PRU00175"/>
    </source>
</evidence>
<evidence type="ECO:0000313" key="7">
    <source>
        <dbReference type="EMBL" id="KIL60697.1"/>
    </source>
</evidence>
<dbReference type="EMBL" id="KN818294">
    <property type="protein sequence ID" value="KIL60697.1"/>
    <property type="molecule type" value="Genomic_DNA"/>
</dbReference>
<dbReference type="InterPro" id="IPR017907">
    <property type="entry name" value="Znf_RING_CS"/>
</dbReference>
<dbReference type="Proteomes" id="UP000054549">
    <property type="component" value="Unassembled WGS sequence"/>
</dbReference>
<dbReference type="PROSITE" id="PS50053">
    <property type="entry name" value="UBIQUITIN_2"/>
    <property type="match status" value="1"/>
</dbReference>
<organism evidence="7 8">
    <name type="scientific">Amanita muscaria (strain Koide BX008)</name>
    <dbReference type="NCBI Taxonomy" id="946122"/>
    <lineage>
        <taxon>Eukaryota</taxon>
        <taxon>Fungi</taxon>
        <taxon>Dikarya</taxon>
        <taxon>Basidiomycota</taxon>
        <taxon>Agaricomycotina</taxon>
        <taxon>Agaricomycetes</taxon>
        <taxon>Agaricomycetidae</taxon>
        <taxon>Agaricales</taxon>
        <taxon>Pluteineae</taxon>
        <taxon>Amanitaceae</taxon>
        <taxon>Amanita</taxon>
    </lineage>
</organism>
<evidence type="ECO:0008006" key="9">
    <source>
        <dbReference type="Google" id="ProtNLM"/>
    </source>
</evidence>
<dbReference type="PANTHER" id="PTHR10666">
    <property type="entry name" value="UBIQUITIN"/>
    <property type="match status" value="1"/>
</dbReference>
<dbReference type="GO" id="GO:0008270">
    <property type="term" value="F:zinc ion binding"/>
    <property type="evidence" value="ECO:0007669"/>
    <property type="project" value="UniProtKB-KW"/>
</dbReference>
<proteinExistence type="predicted"/>
<dbReference type="Pfam" id="PF00240">
    <property type="entry name" value="ubiquitin"/>
    <property type="match status" value="1"/>
</dbReference>
<evidence type="ECO:0000256" key="3">
    <source>
        <dbReference type="ARBA" id="ARBA00022833"/>
    </source>
</evidence>